<comment type="caution">
    <text evidence="1">The sequence shown here is derived from an EMBL/GenBank/DDBJ whole genome shotgun (WGS) entry which is preliminary data.</text>
</comment>
<dbReference type="Proteomes" id="UP001277967">
    <property type="component" value="Unassembled WGS sequence"/>
</dbReference>
<gene>
    <name evidence="1" type="ORF">SO486_21400</name>
</gene>
<name>A0ABU5FMH1_9PSED</name>
<sequence length="118" mass="13433">MNDRPDKHPLTRPAEGTIIKHIIANPEFAHVLRLEADALKPDEPEVAARLNHWLGKALYLAEKKTTFMRFDVADYLRSQKEMDDFLETCSEEDPGDDSLIKMALDDIARATSRLNGKQ</sequence>
<accession>A0ABU5FMH1</accession>
<dbReference type="EMBL" id="JAXGGE010000001">
    <property type="protein sequence ID" value="MDY4302530.1"/>
    <property type="molecule type" value="Genomic_DNA"/>
</dbReference>
<organism evidence="1 2">
    <name type="scientific">Pseudomonas salmasensis</name>
    <dbReference type="NCBI Taxonomy" id="2745514"/>
    <lineage>
        <taxon>Bacteria</taxon>
        <taxon>Pseudomonadati</taxon>
        <taxon>Pseudomonadota</taxon>
        <taxon>Gammaproteobacteria</taxon>
        <taxon>Pseudomonadales</taxon>
        <taxon>Pseudomonadaceae</taxon>
        <taxon>Pseudomonas</taxon>
    </lineage>
</organism>
<evidence type="ECO:0008006" key="3">
    <source>
        <dbReference type="Google" id="ProtNLM"/>
    </source>
</evidence>
<keyword evidence="2" id="KW-1185">Reference proteome</keyword>
<reference evidence="1 2" key="1">
    <citation type="submission" date="2023-11" db="EMBL/GenBank/DDBJ databases">
        <title>Genome sequence of Pseudomonas salmasensis Strain SLU99.</title>
        <authorList>
            <person name="Ghadamgahi F."/>
            <person name="Kalyandurg P.B."/>
            <person name="Catara V."/>
            <person name="Vetukuri R."/>
            <person name="Ghosh S."/>
        </authorList>
    </citation>
    <scope>NUCLEOTIDE SEQUENCE [LARGE SCALE GENOMIC DNA]</scope>
    <source>
        <strain evidence="1 2">SLU99</strain>
    </source>
</reference>
<dbReference type="RefSeq" id="WP_320748608.1">
    <property type="nucleotide sequence ID" value="NZ_JAXGGE010000001.1"/>
</dbReference>
<proteinExistence type="predicted"/>
<evidence type="ECO:0000313" key="1">
    <source>
        <dbReference type="EMBL" id="MDY4302530.1"/>
    </source>
</evidence>
<evidence type="ECO:0000313" key="2">
    <source>
        <dbReference type="Proteomes" id="UP001277967"/>
    </source>
</evidence>
<protein>
    <recommendedName>
        <fullName evidence="3">Phage tail assembly chaperone</fullName>
    </recommendedName>
</protein>